<accession>A0ABT3CEH0</accession>
<dbReference type="SUPFAM" id="SSF54197">
    <property type="entry name" value="HIT-like"/>
    <property type="match status" value="1"/>
</dbReference>
<evidence type="ECO:0000256" key="8">
    <source>
        <dbReference type="ARBA" id="ARBA00022516"/>
    </source>
</evidence>
<keyword evidence="7" id="KW-1003">Cell membrane</keyword>
<dbReference type="NCBIfam" id="NF003986">
    <property type="entry name" value="PRK05471.1-5"/>
    <property type="match status" value="1"/>
</dbReference>
<dbReference type="InterPro" id="IPR036265">
    <property type="entry name" value="HIT-like_sf"/>
</dbReference>
<keyword evidence="9" id="KW-0812">Transmembrane</keyword>
<evidence type="ECO:0000256" key="11">
    <source>
        <dbReference type="ARBA" id="ARBA00022989"/>
    </source>
</evidence>
<comment type="subcellular location">
    <subcellularLocation>
        <location evidence="2">Cell membrane</location>
        <topology evidence="2">Single-pass membrane protein</topology>
    </subcellularLocation>
</comment>
<gene>
    <name evidence="19" type="ORF">H7J73_17830</name>
</gene>
<feature type="signal peptide" evidence="18">
    <location>
        <begin position="1"/>
        <end position="23"/>
    </location>
</feature>
<keyword evidence="15" id="KW-1208">Phospholipid metabolism</keyword>
<comment type="catalytic activity">
    <reaction evidence="1">
        <text>a CDP-1,2-diacyl-sn-glycerol + H2O = a 1,2-diacyl-sn-glycero-3-phosphate + CMP + 2 H(+)</text>
        <dbReference type="Rhea" id="RHEA:15221"/>
        <dbReference type="ChEBI" id="CHEBI:15377"/>
        <dbReference type="ChEBI" id="CHEBI:15378"/>
        <dbReference type="ChEBI" id="CHEBI:58332"/>
        <dbReference type="ChEBI" id="CHEBI:58608"/>
        <dbReference type="ChEBI" id="CHEBI:60377"/>
        <dbReference type="EC" id="3.6.1.26"/>
    </reaction>
</comment>
<keyword evidence="18" id="KW-0732">Signal</keyword>
<dbReference type="GO" id="GO:0008715">
    <property type="term" value="F:CDP-diacylglycerol diphosphatase activity"/>
    <property type="evidence" value="ECO:0007669"/>
    <property type="project" value="UniProtKB-EC"/>
</dbReference>
<evidence type="ECO:0000256" key="2">
    <source>
        <dbReference type="ARBA" id="ARBA00004162"/>
    </source>
</evidence>
<proteinExistence type="inferred from homology"/>
<keyword evidence="8" id="KW-0444">Lipid biosynthesis</keyword>
<dbReference type="Proteomes" id="UP001526201">
    <property type="component" value="Unassembled WGS sequence"/>
</dbReference>
<evidence type="ECO:0000256" key="7">
    <source>
        <dbReference type="ARBA" id="ARBA00022475"/>
    </source>
</evidence>
<evidence type="ECO:0000256" key="9">
    <source>
        <dbReference type="ARBA" id="ARBA00022692"/>
    </source>
</evidence>
<evidence type="ECO:0000256" key="16">
    <source>
        <dbReference type="ARBA" id="ARBA00032888"/>
    </source>
</evidence>
<evidence type="ECO:0000256" key="6">
    <source>
        <dbReference type="ARBA" id="ARBA00012375"/>
    </source>
</evidence>
<comment type="similarity">
    <text evidence="5">Belongs to the Cdh family.</text>
</comment>
<keyword evidence="14" id="KW-0594">Phospholipid biosynthesis</keyword>
<dbReference type="InterPro" id="IPR003763">
    <property type="entry name" value="CDP-diacylglyc_Pase"/>
</dbReference>
<name>A0ABT3CEH0_9MYCO</name>
<comment type="pathway">
    <text evidence="3">Phospholipid metabolism; CDP-diacylglycerol degradation; phosphatidate from CDP-diacylglycerol: step 1/1.</text>
</comment>
<keyword evidence="10 19" id="KW-0378">Hydrolase</keyword>
<evidence type="ECO:0000256" key="5">
    <source>
        <dbReference type="ARBA" id="ARBA00006435"/>
    </source>
</evidence>
<evidence type="ECO:0000313" key="20">
    <source>
        <dbReference type="Proteomes" id="UP001526201"/>
    </source>
</evidence>
<comment type="pathway">
    <text evidence="4">Lipid metabolism.</text>
</comment>
<evidence type="ECO:0000313" key="19">
    <source>
        <dbReference type="EMBL" id="MCV7227880.1"/>
    </source>
</evidence>
<evidence type="ECO:0000256" key="18">
    <source>
        <dbReference type="SAM" id="SignalP"/>
    </source>
</evidence>
<dbReference type="PIRSF" id="PIRSF001273">
    <property type="entry name" value="CDH"/>
    <property type="match status" value="1"/>
</dbReference>
<comment type="caution">
    <text evidence="19">The sequence shown here is derived from an EMBL/GenBank/DDBJ whole genome shotgun (WGS) entry which is preliminary data.</text>
</comment>
<keyword evidence="20" id="KW-1185">Reference proteome</keyword>
<evidence type="ECO:0000256" key="1">
    <source>
        <dbReference type="ARBA" id="ARBA00001007"/>
    </source>
</evidence>
<keyword evidence="11" id="KW-1133">Transmembrane helix</keyword>
<evidence type="ECO:0000256" key="12">
    <source>
        <dbReference type="ARBA" id="ARBA00023098"/>
    </source>
</evidence>
<organism evidence="19 20">
    <name type="scientific">Mycolicibacterium komossense</name>
    <dbReference type="NCBI Taxonomy" id="1779"/>
    <lineage>
        <taxon>Bacteria</taxon>
        <taxon>Bacillati</taxon>
        <taxon>Actinomycetota</taxon>
        <taxon>Actinomycetes</taxon>
        <taxon>Mycobacteriales</taxon>
        <taxon>Mycobacteriaceae</taxon>
        <taxon>Mycolicibacterium</taxon>
    </lineage>
</organism>
<dbReference type="EMBL" id="JACKTY010000031">
    <property type="protein sequence ID" value="MCV7227880.1"/>
    <property type="molecule type" value="Genomic_DNA"/>
</dbReference>
<evidence type="ECO:0000256" key="3">
    <source>
        <dbReference type="ARBA" id="ARBA00004927"/>
    </source>
</evidence>
<keyword evidence="13" id="KW-0472">Membrane</keyword>
<evidence type="ECO:0000256" key="15">
    <source>
        <dbReference type="ARBA" id="ARBA00023264"/>
    </source>
</evidence>
<evidence type="ECO:0000256" key="10">
    <source>
        <dbReference type="ARBA" id="ARBA00022801"/>
    </source>
</evidence>
<sequence length="262" mass="27355">MAARCTALLAAVLVVSVPTIATAGADPNALWAIVHDKCLPDEQLHDDPAPCALVDLSGGKDAGQQTGYAVLKDLVGNNQFLLIPTARIAGIESPEVLAPGAANYFDAAWRARTFVDQRAGWSLPRDWVSLAINSADARSQNQLHIHIDCVSAPVRSALNEHAGDIGRRWAPFPVPLAGHPYQAIAVEGDNLDAVNPFVALADGVPGARGDMGSRTLVVVGTEAPDGTPGFVILAGQVDRATGDLAEGEELQDHGYCPPPPAT</sequence>
<evidence type="ECO:0000256" key="4">
    <source>
        <dbReference type="ARBA" id="ARBA00005189"/>
    </source>
</evidence>
<evidence type="ECO:0000256" key="13">
    <source>
        <dbReference type="ARBA" id="ARBA00023136"/>
    </source>
</evidence>
<dbReference type="Pfam" id="PF02611">
    <property type="entry name" value="CDH"/>
    <property type="match status" value="1"/>
</dbReference>
<evidence type="ECO:0000256" key="14">
    <source>
        <dbReference type="ARBA" id="ARBA00023209"/>
    </source>
</evidence>
<dbReference type="EC" id="3.6.1.26" evidence="6"/>
<keyword evidence="12" id="KW-0443">Lipid metabolism</keyword>
<feature type="chain" id="PRO_5046821469" description="CDP-diacylglycerol diphosphatase" evidence="18">
    <location>
        <begin position="24"/>
        <end position="262"/>
    </location>
</feature>
<reference evidence="19 20" key="1">
    <citation type="journal article" date="2022" name="BMC Genomics">
        <title>Comparative genome analysis of mycobacteria focusing on tRNA and non-coding RNA.</title>
        <authorList>
            <person name="Behra P.R.K."/>
            <person name="Pettersson B.M.F."/>
            <person name="Ramesh M."/>
            <person name="Das S."/>
            <person name="Dasgupta S."/>
            <person name="Kirsebom L.A."/>
        </authorList>
    </citation>
    <scope>NUCLEOTIDE SEQUENCE [LARGE SCALE GENOMIC DNA]</scope>
    <source>
        <strain evidence="19 20">DSM 44078</strain>
    </source>
</reference>
<protein>
    <recommendedName>
        <fullName evidence="6">CDP-diacylglycerol diphosphatase</fullName>
        <ecNumber evidence="6">3.6.1.26</ecNumber>
    </recommendedName>
    <alternativeName>
        <fullName evidence="16">CDP-diacylglycerol phosphatidylhydrolase</fullName>
    </alternativeName>
    <alternativeName>
        <fullName evidence="17">CDP-diglyceride hydrolase</fullName>
    </alternativeName>
</protein>
<dbReference type="Gene3D" id="3.30.428.30">
    <property type="entry name" value="HIT family - CDH-like"/>
    <property type="match status" value="1"/>
</dbReference>
<evidence type="ECO:0000256" key="17">
    <source>
        <dbReference type="ARBA" id="ARBA00032892"/>
    </source>
</evidence>